<evidence type="ECO:0000256" key="1">
    <source>
        <dbReference type="SAM" id="SignalP"/>
    </source>
</evidence>
<reference evidence="2 3" key="1">
    <citation type="submission" date="2018-06" db="EMBL/GenBank/DDBJ databases">
        <authorList>
            <consortium name="Pathogen Informatics"/>
            <person name="Doyle S."/>
        </authorList>
    </citation>
    <scope>NUCLEOTIDE SEQUENCE [LARGE SCALE GENOMIC DNA]</scope>
    <source>
        <strain evidence="2 3">NCTC9617</strain>
    </source>
</reference>
<dbReference type="AlphaFoldDB" id="A0A378FZU4"/>
<protein>
    <submittedName>
        <fullName evidence="2">Uncharacterized protein</fullName>
    </submittedName>
</protein>
<accession>A0A378FZU4</accession>
<dbReference type="EMBL" id="UGNC01000005">
    <property type="protein sequence ID" value="STW49724.1"/>
    <property type="molecule type" value="Genomic_DNA"/>
</dbReference>
<name>A0A378FZU4_KLEPN</name>
<proteinExistence type="predicted"/>
<feature type="signal peptide" evidence="1">
    <location>
        <begin position="1"/>
        <end position="22"/>
    </location>
</feature>
<gene>
    <name evidence="2" type="ORF">NCTC9617_06363</name>
</gene>
<evidence type="ECO:0000313" key="3">
    <source>
        <dbReference type="Proteomes" id="UP000255167"/>
    </source>
</evidence>
<feature type="chain" id="PRO_5016682196" evidence="1">
    <location>
        <begin position="23"/>
        <end position="242"/>
    </location>
</feature>
<keyword evidence="1" id="KW-0732">Signal</keyword>
<sequence>MFFTATAIACFSSSLRRSPAAAISASLTCSAATVVLSNFALYSRSAASPLALTLFRISVTVLLMLSEAEIAGRVKSCCCWSALQPFQSMIVLKLMIVFPCVSRDRLADYSIIFSIGSTRMELAPSAFSFSMVSQNRVSLLTMCIATRCLSPASGRIVGRSAPGSRATTSSRRSVGACIMMYFGLAGLNHALNTGQQAVNQLLFGVGHFAVALDQTGFGAVDHFHFAQAVGFQSGAGGDQVGR</sequence>
<evidence type="ECO:0000313" key="2">
    <source>
        <dbReference type="EMBL" id="STW49724.1"/>
    </source>
</evidence>
<organism evidence="2 3">
    <name type="scientific">Klebsiella pneumoniae</name>
    <dbReference type="NCBI Taxonomy" id="573"/>
    <lineage>
        <taxon>Bacteria</taxon>
        <taxon>Pseudomonadati</taxon>
        <taxon>Pseudomonadota</taxon>
        <taxon>Gammaproteobacteria</taxon>
        <taxon>Enterobacterales</taxon>
        <taxon>Enterobacteriaceae</taxon>
        <taxon>Klebsiella/Raoultella group</taxon>
        <taxon>Klebsiella</taxon>
        <taxon>Klebsiella pneumoniae complex</taxon>
    </lineage>
</organism>
<dbReference type="Proteomes" id="UP000255167">
    <property type="component" value="Unassembled WGS sequence"/>
</dbReference>